<dbReference type="eggNOG" id="COG0262">
    <property type="taxonomic scope" value="Bacteria"/>
</dbReference>
<dbReference type="GO" id="GO:0008703">
    <property type="term" value="F:5-amino-6-(5-phosphoribosylamino)uracil reductase activity"/>
    <property type="evidence" value="ECO:0007669"/>
    <property type="project" value="InterPro"/>
</dbReference>
<gene>
    <name evidence="2" type="ORF">GOSPT_099_00440</name>
</gene>
<reference evidence="2 3" key="1">
    <citation type="submission" date="2012-02" db="EMBL/GenBank/DDBJ databases">
        <title>Whole genome shotgun sequence of Gordonia sputi NBRC 100414.</title>
        <authorList>
            <person name="Yoshida I."/>
            <person name="Hosoyama A."/>
            <person name="Tsuchikane K."/>
            <person name="Katsumata H."/>
            <person name="Yamazaki S."/>
            <person name="Fujita N."/>
        </authorList>
    </citation>
    <scope>NUCLEOTIDE SEQUENCE [LARGE SCALE GENOMIC DNA]</scope>
    <source>
        <strain evidence="2 3">NBRC 100414</strain>
    </source>
</reference>
<dbReference type="InterPro" id="IPR024072">
    <property type="entry name" value="DHFR-like_dom_sf"/>
</dbReference>
<protein>
    <recommendedName>
        <fullName evidence="1">Bacterial bifunctional deaminase-reductase C-terminal domain-containing protein</fullName>
    </recommendedName>
</protein>
<feature type="domain" description="Bacterial bifunctional deaminase-reductase C-terminal" evidence="1">
    <location>
        <begin position="20"/>
        <end position="194"/>
    </location>
</feature>
<dbReference type="EMBL" id="BAFC01000097">
    <property type="protein sequence ID" value="GAB40395.1"/>
    <property type="molecule type" value="Genomic_DNA"/>
</dbReference>
<dbReference type="InterPro" id="IPR002734">
    <property type="entry name" value="RibDG_C"/>
</dbReference>
<proteinExistence type="predicted"/>
<evidence type="ECO:0000313" key="3">
    <source>
        <dbReference type="Proteomes" id="UP000005845"/>
    </source>
</evidence>
<organism evidence="2 3">
    <name type="scientific">Gordonia sputi NBRC 100414</name>
    <dbReference type="NCBI Taxonomy" id="1089453"/>
    <lineage>
        <taxon>Bacteria</taxon>
        <taxon>Bacillati</taxon>
        <taxon>Actinomycetota</taxon>
        <taxon>Actinomycetes</taxon>
        <taxon>Mycobacteriales</taxon>
        <taxon>Gordoniaceae</taxon>
        <taxon>Gordonia</taxon>
    </lineage>
</organism>
<evidence type="ECO:0000313" key="2">
    <source>
        <dbReference type="EMBL" id="GAB40395.1"/>
    </source>
</evidence>
<dbReference type="Proteomes" id="UP000005845">
    <property type="component" value="Unassembled WGS sequence"/>
</dbReference>
<dbReference type="Pfam" id="PF01872">
    <property type="entry name" value="RibD_C"/>
    <property type="match status" value="1"/>
</dbReference>
<sequence>MMSGSTSADSYPSPMRPLRYSINITIDGCVDHTAVTPTEAMHRHSAQLLADADALLFGRVIYEMMEAGWREVARNDEMPDGRPEWMVPFAHVIDRAPKYVVSDSLTSVDWNAELIRRDDLESTVRELKAQPGNGLATGGVTLPLALAELDLIDSYEFIVHPRIVGHGPRIFEGISQHVDLRLVERSELDTDIVVLRYEPVR</sequence>
<evidence type="ECO:0000259" key="1">
    <source>
        <dbReference type="Pfam" id="PF01872"/>
    </source>
</evidence>
<dbReference type="SUPFAM" id="SSF53597">
    <property type="entry name" value="Dihydrofolate reductase-like"/>
    <property type="match status" value="1"/>
</dbReference>
<accession>H5U3T7</accession>
<name>H5U3T7_9ACTN</name>
<dbReference type="Gene3D" id="3.40.430.10">
    <property type="entry name" value="Dihydrofolate Reductase, subunit A"/>
    <property type="match status" value="1"/>
</dbReference>
<dbReference type="GO" id="GO:0009231">
    <property type="term" value="P:riboflavin biosynthetic process"/>
    <property type="evidence" value="ECO:0007669"/>
    <property type="project" value="InterPro"/>
</dbReference>
<dbReference type="AlphaFoldDB" id="H5U3T7"/>
<comment type="caution">
    <text evidence="2">The sequence shown here is derived from an EMBL/GenBank/DDBJ whole genome shotgun (WGS) entry which is preliminary data.</text>
</comment>
<keyword evidence="3" id="KW-1185">Reference proteome</keyword>